<gene>
    <name evidence="1" type="ORF">SAMN05216266_106108</name>
</gene>
<accession>A0A1I0Z4H1</accession>
<dbReference type="STRING" id="490629.SAMN05216266_106108"/>
<sequence length="205" mass="22043">MSGPEYPPEPWHLAGQGFLSAWQVPVGELPRLPAGVQPLTVAGRAVVTTAWIDYQDHGQLAYHELLAAVAIRGGLTATATITEIWVDSEVSLAGGRQLWGIPKDLADFDFRHGRSFTATASTPQDWIATAAFTVRGGPPVPMAGSFTIAQRVGDSIRRSPVRSRALPRAASANWNINPDGPLGYLAGRTPLLNLHARDFRLRFGG</sequence>
<proteinExistence type="predicted"/>
<evidence type="ECO:0000313" key="2">
    <source>
        <dbReference type="Proteomes" id="UP000243799"/>
    </source>
</evidence>
<keyword evidence="2" id="KW-1185">Reference proteome</keyword>
<dbReference type="SUPFAM" id="SSF160104">
    <property type="entry name" value="Acetoacetate decarboxylase-like"/>
    <property type="match status" value="1"/>
</dbReference>
<dbReference type="Gene3D" id="2.40.400.10">
    <property type="entry name" value="Acetoacetate decarboxylase-like"/>
    <property type="match status" value="1"/>
</dbReference>
<dbReference type="InterPro" id="IPR010451">
    <property type="entry name" value="Acetoacetate_decarboxylase"/>
</dbReference>
<organism evidence="1 2">
    <name type="scientific">Amycolatopsis marina</name>
    <dbReference type="NCBI Taxonomy" id="490629"/>
    <lineage>
        <taxon>Bacteria</taxon>
        <taxon>Bacillati</taxon>
        <taxon>Actinomycetota</taxon>
        <taxon>Actinomycetes</taxon>
        <taxon>Pseudonocardiales</taxon>
        <taxon>Pseudonocardiaceae</taxon>
        <taxon>Amycolatopsis</taxon>
    </lineage>
</organism>
<protein>
    <submittedName>
        <fullName evidence="1">Acetoacetate decarboxylase (ADC)</fullName>
    </submittedName>
</protein>
<reference evidence="2" key="1">
    <citation type="submission" date="2016-10" db="EMBL/GenBank/DDBJ databases">
        <authorList>
            <person name="Varghese N."/>
            <person name="Submissions S."/>
        </authorList>
    </citation>
    <scope>NUCLEOTIDE SEQUENCE [LARGE SCALE GENOMIC DNA]</scope>
    <source>
        <strain evidence="2">CGMCC 4.3568</strain>
    </source>
</reference>
<dbReference type="AlphaFoldDB" id="A0A1I0Z4H1"/>
<dbReference type="Proteomes" id="UP000243799">
    <property type="component" value="Unassembled WGS sequence"/>
</dbReference>
<name>A0A1I0Z4H1_9PSEU</name>
<dbReference type="RefSeq" id="WP_091672884.1">
    <property type="nucleotide sequence ID" value="NZ_FOKG01000006.1"/>
</dbReference>
<dbReference type="OrthoDB" id="834556at2"/>
<dbReference type="EMBL" id="FOKG01000006">
    <property type="protein sequence ID" value="SFB20515.1"/>
    <property type="molecule type" value="Genomic_DNA"/>
</dbReference>
<evidence type="ECO:0000313" key="1">
    <source>
        <dbReference type="EMBL" id="SFB20515.1"/>
    </source>
</evidence>
<dbReference type="InterPro" id="IPR023375">
    <property type="entry name" value="ADC_dom_sf"/>
</dbReference>
<dbReference type="GO" id="GO:0016829">
    <property type="term" value="F:lyase activity"/>
    <property type="evidence" value="ECO:0007669"/>
    <property type="project" value="InterPro"/>
</dbReference>
<dbReference type="Pfam" id="PF06314">
    <property type="entry name" value="ADC"/>
    <property type="match status" value="1"/>
</dbReference>